<dbReference type="Gene3D" id="3.40.50.970">
    <property type="match status" value="1"/>
</dbReference>
<keyword evidence="4" id="KW-0175">Coiled coil</keyword>
<dbReference type="PANTHER" id="PTHR43380:SF1">
    <property type="entry name" value="2-OXOISOVALERATE DEHYDROGENASE SUBUNIT ALPHA, MITOCHONDRIAL"/>
    <property type="match status" value="1"/>
</dbReference>
<dbReference type="InterPro" id="IPR017596">
    <property type="entry name" value="PdhA/BkdA"/>
</dbReference>
<evidence type="ECO:0000256" key="1">
    <source>
        <dbReference type="ARBA" id="ARBA00001964"/>
    </source>
</evidence>
<gene>
    <name evidence="7" type="primary">pdhA_2</name>
    <name evidence="7" type="ORF">GCM10023081_34550</name>
</gene>
<dbReference type="InterPro" id="IPR050771">
    <property type="entry name" value="Alpha-ketoacid_DH_E1_comp"/>
</dbReference>
<proteinExistence type="predicted"/>
<keyword evidence="7" id="KW-0670">Pyruvate</keyword>
<name>A0ABP7CS00_9MICC</name>
<evidence type="ECO:0000256" key="4">
    <source>
        <dbReference type="SAM" id="Coils"/>
    </source>
</evidence>
<feature type="region of interest" description="Disordered" evidence="5">
    <location>
        <begin position="1"/>
        <end position="33"/>
    </location>
</feature>
<protein>
    <submittedName>
        <fullName evidence="7">Pyruvate dehydrogenase (Acetyl-transferring) E1 component subunit alpha</fullName>
    </submittedName>
</protein>
<evidence type="ECO:0000256" key="3">
    <source>
        <dbReference type="ARBA" id="ARBA00023052"/>
    </source>
</evidence>
<evidence type="ECO:0000256" key="2">
    <source>
        <dbReference type="ARBA" id="ARBA00023002"/>
    </source>
</evidence>
<keyword evidence="2" id="KW-0560">Oxidoreductase</keyword>
<keyword evidence="3" id="KW-0786">Thiamine pyrophosphate</keyword>
<reference evidence="8" key="1">
    <citation type="journal article" date="2019" name="Int. J. Syst. Evol. Microbiol.">
        <title>The Global Catalogue of Microorganisms (GCM) 10K type strain sequencing project: providing services to taxonomists for standard genome sequencing and annotation.</title>
        <authorList>
            <consortium name="The Broad Institute Genomics Platform"/>
            <consortium name="The Broad Institute Genome Sequencing Center for Infectious Disease"/>
            <person name="Wu L."/>
            <person name="Ma J."/>
        </authorList>
    </citation>
    <scope>NUCLEOTIDE SEQUENCE [LARGE SCALE GENOMIC DNA]</scope>
    <source>
        <strain evidence="8">JCM 30742</strain>
    </source>
</reference>
<sequence>MSLLDSPTPAPGSDDDVLRLIGPTGERTPNPDLDPWVSDVDDDALVRLLTDMAVVRRVDLEATALQRQGQVGLWPPLLGQEAAQIGSARALREDDFVFPSYRETGVAYCRGVDMLEVLRLWRGAALCGWDSMKFGMGTAQIVIGAQALHAAGYALGTKLDGSDTATITYFGDGATSQGDVNEALVFAASFQAPVLFFCQNNHWAISEPVRVQAHAPLAGRAAGFGIPAVRVDGNDVLACLAATRRALDRVRSGSGPAFIEAVTYRMGPHTTADDPTRYRDPNELDLWKAKDPIARVEAHLVSRGHDAEELRAQLQRAADEMAARLRREVVRIPDPGPLDLFNHVYATPHEQLERERREYALYLAQFEDKAALEENPSGAAAPQAAQDTEVAR</sequence>
<keyword evidence="8" id="KW-1185">Reference proteome</keyword>
<dbReference type="InterPro" id="IPR029061">
    <property type="entry name" value="THDP-binding"/>
</dbReference>
<dbReference type="NCBIfam" id="TIGR03181">
    <property type="entry name" value="PDH_E1_alph_x"/>
    <property type="match status" value="1"/>
</dbReference>
<feature type="coiled-coil region" evidence="4">
    <location>
        <begin position="307"/>
        <end position="369"/>
    </location>
</feature>
<evidence type="ECO:0000313" key="7">
    <source>
        <dbReference type="EMBL" id="GAA3694376.1"/>
    </source>
</evidence>
<dbReference type="InterPro" id="IPR001017">
    <property type="entry name" value="DH_E1"/>
</dbReference>
<dbReference type="CDD" id="cd02000">
    <property type="entry name" value="TPP_E1_PDC_ADC_BCADC"/>
    <property type="match status" value="1"/>
</dbReference>
<dbReference type="PANTHER" id="PTHR43380">
    <property type="entry name" value="2-OXOISOVALERATE DEHYDROGENASE SUBUNIT ALPHA, MITOCHONDRIAL"/>
    <property type="match status" value="1"/>
</dbReference>
<feature type="domain" description="Dehydrogenase E1 component" evidence="6">
    <location>
        <begin position="52"/>
        <end position="319"/>
    </location>
</feature>
<comment type="cofactor">
    <cofactor evidence="1">
        <name>thiamine diphosphate</name>
        <dbReference type="ChEBI" id="CHEBI:58937"/>
    </cofactor>
</comment>
<evidence type="ECO:0000256" key="5">
    <source>
        <dbReference type="SAM" id="MobiDB-lite"/>
    </source>
</evidence>
<comment type="caution">
    <text evidence="7">The sequence shown here is derived from an EMBL/GenBank/DDBJ whole genome shotgun (WGS) entry which is preliminary data.</text>
</comment>
<feature type="region of interest" description="Disordered" evidence="5">
    <location>
        <begin position="373"/>
        <end position="392"/>
    </location>
</feature>
<dbReference type="Pfam" id="PF00676">
    <property type="entry name" value="E1_dh"/>
    <property type="match status" value="1"/>
</dbReference>
<dbReference type="SUPFAM" id="SSF52518">
    <property type="entry name" value="Thiamin diphosphate-binding fold (THDP-binding)"/>
    <property type="match status" value="1"/>
</dbReference>
<evidence type="ECO:0000259" key="6">
    <source>
        <dbReference type="Pfam" id="PF00676"/>
    </source>
</evidence>
<accession>A0ABP7CS00</accession>
<dbReference type="Proteomes" id="UP001500752">
    <property type="component" value="Unassembled WGS sequence"/>
</dbReference>
<dbReference type="EMBL" id="BAABEO010000023">
    <property type="protein sequence ID" value="GAA3694376.1"/>
    <property type="molecule type" value="Genomic_DNA"/>
</dbReference>
<evidence type="ECO:0000313" key="8">
    <source>
        <dbReference type="Proteomes" id="UP001500752"/>
    </source>
</evidence>
<organism evidence="7 8">
    <name type="scientific">Arthrobacter ginkgonis</name>
    <dbReference type="NCBI Taxonomy" id="1630594"/>
    <lineage>
        <taxon>Bacteria</taxon>
        <taxon>Bacillati</taxon>
        <taxon>Actinomycetota</taxon>
        <taxon>Actinomycetes</taxon>
        <taxon>Micrococcales</taxon>
        <taxon>Micrococcaceae</taxon>
        <taxon>Arthrobacter</taxon>
    </lineage>
</organism>